<dbReference type="PANTHER" id="PTHR10159:SF519">
    <property type="entry name" value="DUAL SPECIFICITY PROTEIN PHOSPHATASE MPK3"/>
    <property type="match status" value="1"/>
</dbReference>
<dbReference type="InterPro" id="IPR016130">
    <property type="entry name" value="Tyr_Pase_AS"/>
</dbReference>
<evidence type="ECO:0000313" key="6">
    <source>
        <dbReference type="EMBL" id="QHT35519.1"/>
    </source>
</evidence>
<organism evidence="6">
    <name type="scientific">viral metagenome</name>
    <dbReference type="NCBI Taxonomy" id="1070528"/>
    <lineage>
        <taxon>unclassified sequences</taxon>
        <taxon>metagenomes</taxon>
        <taxon>organismal metagenomes</taxon>
    </lineage>
</organism>
<dbReference type="PROSITE" id="PS00383">
    <property type="entry name" value="TYR_PHOSPHATASE_1"/>
    <property type="match status" value="1"/>
</dbReference>
<dbReference type="InterPro" id="IPR000387">
    <property type="entry name" value="Tyr_Pase_dom"/>
</dbReference>
<dbReference type="SUPFAM" id="SSF52799">
    <property type="entry name" value="(Phosphotyrosine protein) phosphatases II"/>
    <property type="match status" value="1"/>
</dbReference>
<sequence>MQFLRPRYLFEQPAWFYSRILVGAGEMLTPSFFRRNSITHVINCAFPEHSPEWFRKAYPTRYACMNATDSLETNILDWYPQFEATLSAFLREGNGTVFVHCQCGINRSAFLALTYIVQKFGLPYEKTFWNLKRQRPCMFSNPVFRKQTEEFTNGRLQNPQDEGPGGERIIDGDSGLSPSGAGTEPA</sequence>
<dbReference type="GO" id="GO:0043409">
    <property type="term" value="P:negative regulation of MAPK cascade"/>
    <property type="evidence" value="ECO:0007669"/>
    <property type="project" value="TreeGrafter"/>
</dbReference>
<dbReference type="SMART" id="SM00195">
    <property type="entry name" value="DSPc"/>
    <property type="match status" value="1"/>
</dbReference>
<feature type="domain" description="Tyrosine specific protein phosphatases" evidence="5">
    <location>
        <begin position="76"/>
        <end position="142"/>
    </location>
</feature>
<protein>
    <recommendedName>
        <fullName evidence="7">Protein-tyrosine-phosphatase</fullName>
    </recommendedName>
</protein>
<dbReference type="InterPro" id="IPR029021">
    <property type="entry name" value="Prot-tyrosine_phosphatase-like"/>
</dbReference>
<evidence type="ECO:0008006" key="7">
    <source>
        <dbReference type="Google" id="ProtNLM"/>
    </source>
</evidence>
<evidence type="ECO:0000259" key="4">
    <source>
        <dbReference type="PROSITE" id="PS50054"/>
    </source>
</evidence>
<keyword evidence="1" id="KW-0378">Hydrolase</keyword>
<dbReference type="GO" id="GO:0008330">
    <property type="term" value="F:protein tyrosine/threonine phosphatase activity"/>
    <property type="evidence" value="ECO:0007669"/>
    <property type="project" value="TreeGrafter"/>
</dbReference>
<dbReference type="AlphaFoldDB" id="A0A6C0F4M3"/>
<dbReference type="GO" id="GO:0017017">
    <property type="term" value="F:MAP kinase tyrosine/serine/threonine phosphatase activity"/>
    <property type="evidence" value="ECO:0007669"/>
    <property type="project" value="TreeGrafter"/>
</dbReference>
<dbReference type="PANTHER" id="PTHR10159">
    <property type="entry name" value="DUAL SPECIFICITY PROTEIN PHOSPHATASE"/>
    <property type="match status" value="1"/>
</dbReference>
<dbReference type="InterPro" id="IPR020422">
    <property type="entry name" value="TYR_PHOSPHATASE_DUAL_dom"/>
</dbReference>
<feature type="compositionally biased region" description="Polar residues" evidence="3">
    <location>
        <begin position="151"/>
        <end position="160"/>
    </location>
</feature>
<evidence type="ECO:0000256" key="2">
    <source>
        <dbReference type="ARBA" id="ARBA00022912"/>
    </source>
</evidence>
<name>A0A6C0F4M3_9ZZZZ</name>
<dbReference type="CDD" id="cd14498">
    <property type="entry name" value="DSP"/>
    <property type="match status" value="1"/>
</dbReference>
<dbReference type="PROSITE" id="PS50056">
    <property type="entry name" value="TYR_PHOSPHATASE_2"/>
    <property type="match status" value="1"/>
</dbReference>
<reference evidence="6" key="1">
    <citation type="journal article" date="2020" name="Nature">
        <title>Giant virus diversity and host interactions through global metagenomics.</title>
        <authorList>
            <person name="Schulz F."/>
            <person name="Roux S."/>
            <person name="Paez-Espino D."/>
            <person name="Jungbluth S."/>
            <person name="Walsh D.A."/>
            <person name="Denef V.J."/>
            <person name="McMahon K.D."/>
            <person name="Konstantinidis K.T."/>
            <person name="Eloe-Fadrosh E.A."/>
            <person name="Kyrpides N.C."/>
            <person name="Woyke T."/>
        </authorList>
    </citation>
    <scope>NUCLEOTIDE SEQUENCE</scope>
    <source>
        <strain evidence="6">GVMAG-M-3300009180-45</strain>
    </source>
</reference>
<proteinExistence type="predicted"/>
<dbReference type="Gene3D" id="3.90.190.10">
    <property type="entry name" value="Protein tyrosine phosphatase superfamily"/>
    <property type="match status" value="1"/>
</dbReference>
<dbReference type="PROSITE" id="PS50054">
    <property type="entry name" value="TYR_PHOSPHATASE_DUAL"/>
    <property type="match status" value="1"/>
</dbReference>
<dbReference type="InterPro" id="IPR000340">
    <property type="entry name" value="Dual-sp_phosphatase_cat-dom"/>
</dbReference>
<accession>A0A6C0F4M3</accession>
<feature type="domain" description="Tyrosine-protein phosphatase" evidence="4">
    <location>
        <begin position="12"/>
        <end position="157"/>
    </location>
</feature>
<evidence type="ECO:0000256" key="1">
    <source>
        <dbReference type="ARBA" id="ARBA00022801"/>
    </source>
</evidence>
<evidence type="ECO:0000256" key="3">
    <source>
        <dbReference type="SAM" id="MobiDB-lite"/>
    </source>
</evidence>
<feature type="region of interest" description="Disordered" evidence="3">
    <location>
        <begin position="151"/>
        <end position="186"/>
    </location>
</feature>
<evidence type="ECO:0000259" key="5">
    <source>
        <dbReference type="PROSITE" id="PS50056"/>
    </source>
</evidence>
<dbReference type="Pfam" id="PF00782">
    <property type="entry name" value="DSPc"/>
    <property type="match status" value="1"/>
</dbReference>
<dbReference type="GO" id="GO:0005737">
    <property type="term" value="C:cytoplasm"/>
    <property type="evidence" value="ECO:0007669"/>
    <property type="project" value="TreeGrafter"/>
</dbReference>
<dbReference type="GO" id="GO:0033550">
    <property type="term" value="F:MAP kinase tyrosine phosphatase activity"/>
    <property type="evidence" value="ECO:0007669"/>
    <property type="project" value="TreeGrafter"/>
</dbReference>
<keyword evidence="2" id="KW-0904">Protein phosphatase</keyword>
<dbReference type="EMBL" id="MN739022">
    <property type="protein sequence ID" value="QHT35519.1"/>
    <property type="molecule type" value="Genomic_DNA"/>
</dbReference>